<evidence type="ECO:0000256" key="5">
    <source>
        <dbReference type="ARBA" id="ARBA00022692"/>
    </source>
</evidence>
<dbReference type="InterPro" id="IPR036942">
    <property type="entry name" value="Beta-barrel_TonB_sf"/>
</dbReference>
<proteinExistence type="inferred from homology"/>
<keyword evidence="16" id="KW-0675">Receptor</keyword>
<evidence type="ECO:0000256" key="8">
    <source>
        <dbReference type="ARBA" id="ARBA00023077"/>
    </source>
</evidence>
<dbReference type="Pfam" id="PF07715">
    <property type="entry name" value="Plug"/>
    <property type="match status" value="1"/>
</dbReference>
<feature type="domain" description="TonB-dependent receptor-like beta-barrel" evidence="14">
    <location>
        <begin position="296"/>
        <end position="783"/>
    </location>
</feature>
<gene>
    <name evidence="16" type="ORF">GCM10011487_48730</name>
</gene>
<protein>
    <submittedName>
        <fullName evidence="16">TonB-dependent receptor</fullName>
    </submittedName>
</protein>
<feature type="signal peptide" evidence="13">
    <location>
        <begin position="1"/>
        <end position="22"/>
    </location>
</feature>
<dbReference type="Proteomes" id="UP000445000">
    <property type="component" value="Unassembled WGS sequence"/>
</dbReference>
<evidence type="ECO:0000256" key="9">
    <source>
        <dbReference type="ARBA" id="ARBA00023136"/>
    </source>
</evidence>
<evidence type="ECO:0000256" key="7">
    <source>
        <dbReference type="ARBA" id="ARBA00023065"/>
    </source>
</evidence>
<keyword evidence="5 11" id="KW-0812">Transmembrane</keyword>
<evidence type="ECO:0000256" key="13">
    <source>
        <dbReference type="SAM" id="SignalP"/>
    </source>
</evidence>
<dbReference type="GO" id="GO:0006826">
    <property type="term" value="P:iron ion transport"/>
    <property type="evidence" value="ECO:0007669"/>
    <property type="project" value="UniProtKB-KW"/>
</dbReference>
<evidence type="ECO:0000256" key="10">
    <source>
        <dbReference type="ARBA" id="ARBA00023237"/>
    </source>
</evidence>
<keyword evidence="10 11" id="KW-0998">Cell outer membrane</keyword>
<keyword evidence="8 12" id="KW-0798">TonB box</keyword>
<comment type="similarity">
    <text evidence="11 12">Belongs to the TonB-dependent receptor family.</text>
</comment>
<dbReference type="InterPro" id="IPR012910">
    <property type="entry name" value="Plug_dom"/>
</dbReference>
<dbReference type="EMBL" id="BLJN01000005">
    <property type="protein sequence ID" value="GFE82873.1"/>
    <property type="molecule type" value="Genomic_DNA"/>
</dbReference>
<evidence type="ECO:0000259" key="15">
    <source>
        <dbReference type="Pfam" id="PF07715"/>
    </source>
</evidence>
<reference evidence="17" key="1">
    <citation type="submission" date="2020-01" db="EMBL/GenBank/DDBJ databases">
        <title>'Steroidobacter agaridevorans' sp. nov., agar-degrading bacteria isolated from rhizosphere soils.</title>
        <authorList>
            <person name="Ikenaga M."/>
            <person name="Kataoka M."/>
            <person name="Murouchi A."/>
            <person name="Katsuragi S."/>
            <person name="Sakai M."/>
        </authorList>
    </citation>
    <scope>NUCLEOTIDE SEQUENCE [LARGE SCALE GENOMIC DNA]</scope>
    <source>
        <strain evidence="17">YU21-B</strain>
    </source>
</reference>
<dbReference type="PROSITE" id="PS52016">
    <property type="entry name" value="TONB_DEPENDENT_REC_3"/>
    <property type="match status" value="1"/>
</dbReference>
<organism evidence="16 17">
    <name type="scientific">Steroidobacter agaridevorans</name>
    <dbReference type="NCBI Taxonomy" id="2695856"/>
    <lineage>
        <taxon>Bacteria</taxon>
        <taxon>Pseudomonadati</taxon>
        <taxon>Pseudomonadota</taxon>
        <taxon>Gammaproteobacteria</taxon>
        <taxon>Steroidobacterales</taxon>
        <taxon>Steroidobacteraceae</taxon>
        <taxon>Steroidobacter</taxon>
    </lineage>
</organism>
<evidence type="ECO:0000259" key="14">
    <source>
        <dbReference type="Pfam" id="PF00593"/>
    </source>
</evidence>
<dbReference type="PANTHER" id="PTHR32552:SF81">
    <property type="entry name" value="TONB-DEPENDENT OUTER MEMBRANE RECEPTOR"/>
    <property type="match status" value="1"/>
</dbReference>
<evidence type="ECO:0000256" key="4">
    <source>
        <dbReference type="ARBA" id="ARBA00022496"/>
    </source>
</evidence>
<keyword evidence="3 11" id="KW-1134">Transmembrane beta strand</keyword>
<keyword evidence="4" id="KW-0410">Iron transport</keyword>
<evidence type="ECO:0000313" key="16">
    <source>
        <dbReference type="EMBL" id="GFE82873.1"/>
    </source>
</evidence>
<dbReference type="SUPFAM" id="SSF56935">
    <property type="entry name" value="Porins"/>
    <property type="match status" value="1"/>
</dbReference>
<comment type="subcellular location">
    <subcellularLocation>
        <location evidence="1 11">Cell outer membrane</location>
        <topology evidence="1 11">Multi-pass membrane protein</topology>
    </subcellularLocation>
</comment>
<dbReference type="PANTHER" id="PTHR32552">
    <property type="entry name" value="FERRICHROME IRON RECEPTOR-RELATED"/>
    <property type="match status" value="1"/>
</dbReference>
<accession>A0A829YJ38</accession>
<dbReference type="InterPro" id="IPR039426">
    <property type="entry name" value="TonB-dep_rcpt-like"/>
</dbReference>
<dbReference type="InterPro" id="IPR000531">
    <property type="entry name" value="Beta-barrel_TonB"/>
</dbReference>
<evidence type="ECO:0000256" key="3">
    <source>
        <dbReference type="ARBA" id="ARBA00022452"/>
    </source>
</evidence>
<keyword evidence="17" id="KW-1185">Reference proteome</keyword>
<name>A0A829YJ38_9GAMM</name>
<dbReference type="RefSeq" id="WP_161814510.1">
    <property type="nucleotide sequence ID" value="NZ_BLJN01000005.1"/>
</dbReference>
<evidence type="ECO:0000256" key="1">
    <source>
        <dbReference type="ARBA" id="ARBA00004571"/>
    </source>
</evidence>
<dbReference type="CDD" id="cd01347">
    <property type="entry name" value="ligand_gated_channel"/>
    <property type="match status" value="1"/>
</dbReference>
<evidence type="ECO:0000256" key="12">
    <source>
        <dbReference type="RuleBase" id="RU003357"/>
    </source>
</evidence>
<keyword evidence="9 11" id="KW-0472">Membrane</keyword>
<evidence type="ECO:0000256" key="6">
    <source>
        <dbReference type="ARBA" id="ARBA00023004"/>
    </source>
</evidence>
<evidence type="ECO:0000313" key="17">
    <source>
        <dbReference type="Proteomes" id="UP000445000"/>
    </source>
</evidence>
<dbReference type="AlphaFoldDB" id="A0A829YJ38"/>
<feature type="domain" description="TonB-dependent receptor plug" evidence="15">
    <location>
        <begin position="47"/>
        <end position="150"/>
    </location>
</feature>
<keyword evidence="13" id="KW-0732">Signal</keyword>
<dbReference type="Gene3D" id="2.40.170.20">
    <property type="entry name" value="TonB-dependent receptor, beta-barrel domain"/>
    <property type="match status" value="1"/>
</dbReference>
<evidence type="ECO:0000256" key="2">
    <source>
        <dbReference type="ARBA" id="ARBA00022448"/>
    </source>
</evidence>
<keyword evidence="6" id="KW-0408">Iron</keyword>
<comment type="caution">
    <text evidence="16">The sequence shown here is derived from an EMBL/GenBank/DDBJ whole genome shotgun (WGS) entry which is preliminary data.</text>
</comment>
<evidence type="ECO:0000256" key="11">
    <source>
        <dbReference type="PROSITE-ProRule" id="PRU01360"/>
    </source>
</evidence>
<keyword evidence="2 11" id="KW-0813">Transport</keyword>
<dbReference type="GO" id="GO:0009279">
    <property type="term" value="C:cell outer membrane"/>
    <property type="evidence" value="ECO:0007669"/>
    <property type="project" value="UniProtKB-SubCell"/>
</dbReference>
<keyword evidence="7" id="KW-0406">Ion transport</keyword>
<sequence length="840" mass="91739">MKTRHPLYLSCLLPLAATPVLAQDQDQTEAVTITEIVVTARRAEESLQKVPLSITALGANDLQAAGISSVEEIAALTPGFSFRNGFGRGFERPVIRGMANISGSANASFFIDGIYVNGPISGYNIDNLERVEIIRGPQSALFGRSTFAGAINYVTRKPTDEFEGRIEATTGNYNRQNVSFWASGPIVEGALRFQVNGNYYNRDGQYLNLASGEKDIGGERTKSFGTTLSWTPVEWFDATLRANYALNDDEQPAIVRLGGPGTGFSADEVRNCYRPTAGTRRRGYFCGDAPTPDHVWINTREFDAAGIEQGQQTKLFRSSLVMNAYVSDYTFTSTTSWDRITDSLASDQDYSAARGFGGAFETLSETGQDVWSQELRVASPRNGRLRWQGGLYTYESNPDTTALAANLVANPVAGLPDLPAVFATQAVDSSTKNEAVFAMVEFDVLDRLTLTAEGRYAKDTIHTGGSSVFTKSANTGFIPGSYSANCVATNTPNAANPNRQTLTCTNPYLSDVSFTNFLPRFTATWVSSDSMTYYAQYAKGNKPGGFNADSQNARIQPTDRDNLRTLGLQSFEEEEADSYELGLKSLLLDRRVQFNTALYFIDWTNQQLTQTAPVAEEGRAVGSTVPPQFLTSYTANLGKSEIRGVEMEMLAALGQHWDLRLTYAYQDAEIKRYVSSDQSDLIFAGPYTGCVAGSQCYADYLAAGDLSGKALPRVPKHLASASLSASYPLGAWGTLSWRADYSYESSRFVQVDNLMESGDSNLVNMRLGLDVGAWNVTAWVENLTDDDTSVDTIRTVDPAIFLTVPVQPPLPGTLTATNARDFGVTLPLKRMYGVTLSYKF</sequence>
<dbReference type="Pfam" id="PF00593">
    <property type="entry name" value="TonB_dep_Rec_b-barrel"/>
    <property type="match status" value="1"/>
</dbReference>
<feature type="chain" id="PRO_5032640167" evidence="13">
    <location>
        <begin position="23"/>
        <end position="840"/>
    </location>
</feature>